<evidence type="ECO:0000313" key="2">
    <source>
        <dbReference type="EMBL" id="KYQ90063.1"/>
    </source>
</evidence>
<evidence type="ECO:0000256" key="1">
    <source>
        <dbReference type="SAM" id="MobiDB-lite"/>
    </source>
</evidence>
<sequence>MEKSGTVGTGTLKQCTRPDKLLCIETEDGGLKPFCSSVHILQYFIKMAKRGRGSATSNANTTSTTTGGSITKSTAKCSPKKRLKTNN</sequence>
<feature type="region of interest" description="Disordered" evidence="1">
    <location>
        <begin position="51"/>
        <end position="87"/>
    </location>
</feature>
<evidence type="ECO:0000313" key="3">
    <source>
        <dbReference type="Proteomes" id="UP000076078"/>
    </source>
</evidence>
<name>A0A151Z7W9_TIELA</name>
<comment type="caution">
    <text evidence="2">The sequence shown here is derived from an EMBL/GenBank/DDBJ whole genome shotgun (WGS) entry which is preliminary data.</text>
</comment>
<protein>
    <submittedName>
        <fullName evidence="2">Uncharacterized protein</fullName>
    </submittedName>
</protein>
<keyword evidence="3" id="KW-1185">Reference proteome</keyword>
<dbReference type="AlphaFoldDB" id="A0A151Z7W9"/>
<feature type="compositionally biased region" description="Basic residues" evidence="1">
    <location>
        <begin position="78"/>
        <end position="87"/>
    </location>
</feature>
<proteinExistence type="predicted"/>
<gene>
    <name evidence="2" type="ORF">DLAC_08646</name>
</gene>
<accession>A0A151Z7W9</accession>
<organism evidence="2 3">
    <name type="scientific">Tieghemostelium lacteum</name>
    <name type="common">Slime mold</name>
    <name type="synonym">Dictyostelium lacteum</name>
    <dbReference type="NCBI Taxonomy" id="361077"/>
    <lineage>
        <taxon>Eukaryota</taxon>
        <taxon>Amoebozoa</taxon>
        <taxon>Evosea</taxon>
        <taxon>Eumycetozoa</taxon>
        <taxon>Dictyostelia</taxon>
        <taxon>Dictyosteliales</taxon>
        <taxon>Raperosteliaceae</taxon>
        <taxon>Tieghemostelium</taxon>
    </lineage>
</organism>
<reference evidence="2 3" key="1">
    <citation type="submission" date="2015-12" db="EMBL/GenBank/DDBJ databases">
        <title>Dictyostelia acquired genes for synthesis and detection of signals that induce cell-type specialization by lateral gene transfer from prokaryotes.</title>
        <authorList>
            <person name="Gloeckner G."/>
            <person name="Schaap P."/>
        </authorList>
    </citation>
    <scope>NUCLEOTIDE SEQUENCE [LARGE SCALE GENOMIC DNA]</scope>
    <source>
        <strain evidence="2 3">TK</strain>
    </source>
</reference>
<dbReference type="Proteomes" id="UP000076078">
    <property type="component" value="Unassembled WGS sequence"/>
</dbReference>
<feature type="compositionally biased region" description="Low complexity" evidence="1">
    <location>
        <begin position="53"/>
        <end position="76"/>
    </location>
</feature>
<dbReference type="EMBL" id="LODT01000037">
    <property type="protein sequence ID" value="KYQ90063.1"/>
    <property type="molecule type" value="Genomic_DNA"/>
</dbReference>
<dbReference type="InParanoid" id="A0A151Z7W9"/>